<name>A0ABS6P3R6_9PSED</name>
<accession>A0ABS6P3R6</accession>
<proteinExistence type="predicted"/>
<sequence length="277" mass="31044">MDKKAKNILFKTYWGSNGWLPAPKTEPQDFAYAKAQGLMFEPASIGHDQCVGEVLDMVKRIPAAKAARAFVASLSTRRLDWRSGVASYHLACQMALHHYAPAVCGHSYLPDGTVTATIYTCAVCRDVVPGLTVGDDQYTDVNLNVLNFERIKWGGVRHGKLIYTWFDLQELLRADIPDPKEEDVAILQAILGIIDLSQPGDHAGTLEKRLTAVVKSSKNERRVIIDVLAHLDVLKPASFERPIHSRSDWSEAAACWRGEDKFDHEAVRKHFGKWLHR</sequence>
<organism evidence="1 2">
    <name type="scientific">Pseudomonas azadiae</name>
    <dbReference type="NCBI Taxonomy" id="2843612"/>
    <lineage>
        <taxon>Bacteria</taxon>
        <taxon>Pseudomonadati</taxon>
        <taxon>Pseudomonadota</taxon>
        <taxon>Gammaproteobacteria</taxon>
        <taxon>Pseudomonadales</taxon>
        <taxon>Pseudomonadaceae</taxon>
        <taxon>Pseudomonas</taxon>
    </lineage>
</organism>
<reference evidence="1" key="1">
    <citation type="submission" date="2021-06" db="EMBL/GenBank/DDBJ databases">
        <title>Updating the genus Pseudomonas: Description of 43 new species and partition of the Pseudomonas putida group.</title>
        <authorList>
            <person name="Girard L."/>
            <person name="Lood C."/>
            <person name="Vandamme P."/>
            <person name="Rokni-Zadeh H."/>
            <person name="Van Noort V."/>
            <person name="Hofte M."/>
            <person name="Lavigne R."/>
            <person name="De Mot R."/>
        </authorList>
    </citation>
    <scope>NUCLEOTIDE SEQUENCE</scope>
    <source>
        <strain evidence="1">SWRI103</strain>
    </source>
</reference>
<protein>
    <submittedName>
        <fullName evidence="1">Uncharacterized protein</fullName>
    </submittedName>
</protein>
<evidence type="ECO:0000313" key="1">
    <source>
        <dbReference type="EMBL" id="MBV4455109.1"/>
    </source>
</evidence>
<dbReference type="EMBL" id="JAHSTY010000002">
    <property type="protein sequence ID" value="MBV4455109.1"/>
    <property type="molecule type" value="Genomic_DNA"/>
</dbReference>
<keyword evidence="2" id="KW-1185">Reference proteome</keyword>
<evidence type="ECO:0000313" key="2">
    <source>
        <dbReference type="Proteomes" id="UP001048976"/>
    </source>
</evidence>
<dbReference type="RefSeq" id="WP_169374452.1">
    <property type="nucleotide sequence ID" value="NZ_JAHSTY010000002.1"/>
</dbReference>
<dbReference type="Proteomes" id="UP001048976">
    <property type="component" value="Unassembled WGS sequence"/>
</dbReference>
<comment type="caution">
    <text evidence="1">The sequence shown here is derived from an EMBL/GenBank/DDBJ whole genome shotgun (WGS) entry which is preliminary data.</text>
</comment>
<gene>
    <name evidence="1" type="ORF">KVG91_21225</name>
</gene>